<dbReference type="PANTHER" id="PTHR43418">
    <property type="entry name" value="MULTIFUNCTIONAL TRYPTOPHAN BIOSYNTHESIS PROTEIN-RELATED"/>
    <property type="match status" value="1"/>
</dbReference>
<feature type="domain" description="Glutamine amidotransferase" evidence="2">
    <location>
        <begin position="4"/>
        <end position="187"/>
    </location>
</feature>
<evidence type="ECO:0000313" key="4">
    <source>
        <dbReference type="Proteomes" id="UP000252530"/>
    </source>
</evidence>
<organism evidence="3 4">
    <name type="scientific">Bifidobacterium aemilianum</name>
    <dbReference type="NCBI Taxonomy" id="2493120"/>
    <lineage>
        <taxon>Bacteria</taxon>
        <taxon>Bacillati</taxon>
        <taxon>Actinomycetota</taxon>
        <taxon>Actinomycetes</taxon>
        <taxon>Bifidobacteriales</taxon>
        <taxon>Bifidobacteriaceae</taxon>
        <taxon>Bifidobacterium</taxon>
    </lineage>
</organism>
<protein>
    <submittedName>
        <fullName evidence="3">Aminodeoxychorismate/anthranilate synthase component II</fullName>
    </submittedName>
</protein>
<gene>
    <name evidence="3" type="ORF">CRD60_04485</name>
</gene>
<dbReference type="InterPro" id="IPR017926">
    <property type="entry name" value="GATASE"/>
</dbReference>
<dbReference type="OrthoDB" id="9803598at2"/>
<dbReference type="Proteomes" id="UP000252530">
    <property type="component" value="Unassembled WGS sequence"/>
</dbReference>
<keyword evidence="1" id="KW-0315">Glutamine amidotransferase</keyword>
<dbReference type="SUPFAM" id="SSF52317">
    <property type="entry name" value="Class I glutamine amidotransferase-like"/>
    <property type="match status" value="1"/>
</dbReference>
<dbReference type="GO" id="GO:0004049">
    <property type="term" value="F:anthranilate synthase activity"/>
    <property type="evidence" value="ECO:0007669"/>
    <property type="project" value="TreeGrafter"/>
</dbReference>
<dbReference type="NCBIfam" id="TIGR00566">
    <property type="entry name" value="trpG_papA"/>
    <property type="match status" value="1"/>
</dbReference>
<dbReference type="RefSeq" id="WP_113860097.1">
    <property type="nucleotide sequence ID" value="NZ_PDCG01000003.1"/>
</dbReference>
<name>A0A366K9K5_9BIFI</name>
<dbReference type="GO" id="GO:0000162">
    <property type="term" value="P:L-tryptophan biosynthetic process"/>
    <property type="evidence" value="ECO:0007669"/>
    <property type="project" value="TreeGrafter"/>
</dbReference>
<reference evidence="3 4" key="1">
    <citation type="submission" date="2017-10" db="EMBL/GenBank/DDBJ databases">
        <title>Bifidobacterium xylocopum sp. nov. and Bifidobacterium aemilianum sp. nov., from the carpenter bee (Xylocopa violacea) digestive tract.</title>
        <authorList>
            <person name="Alberoni D."/>
            <person name="Baffoni L."/>
            <person name="Di Gioia D."/>
            <person name="Gaggia F."/>
            <person name="Biavati B."/>
        </authorList>
    </citation>
    <scope>NUCLEOTIDE SEQUENCE [LARGE SCALE GENOMIC DNA]</scope>
    <source>
        <strain evidence="3 4">XV10</strain>
    </source>
</reference>
<dbReference type="AlphaFoldDB" id="A0A366K9K5"/>
<dbReference type="EMBL" id="PDCG01000003">
    <property type="protein sequence ID" value="RBP97848.1"/>
    <property type="molecule type" value="Genomic_DNA"/>
</dbReference>
<dbReference type="CDD" id="cd01743">
    <property type="entry name" value="GATase1_Anthranilate_Synthase"/>
    <property type="match status" value="1"/>
</dbReference>
<comment type="caution">
    <text evidence="3">The sequence shown here is derived from an EMBL/GenBank/DDBJ whole genome shotgun (WGS) entry which is preliminary data.</text>
</comment>
<evidence type="ECO:0000259" key="2">
    <source>
        <dbReference type="Pfam" id="PF00117"/>
    </source>
</evidence>
<evidence type="ECO:0000256" key="1">
    <source>
        <dbReference type="ARBA" id="ARBA00022962"/>
    </source>
</evidence>
<dbReference type="PRINTS" id="PR00096">
    <property type="entry name" value="GATASE"/>
</dbReference>
<keyword evidence="4" id="KW-1185">Reference proteome</keyword>
<dbReference type="Gene3D" id="3.40.50.880">
    <property type="match status" value="1"/>
</dbReference>
<sequence length="196" mass="21654">MRVLLVDAFDSFVYVVKNYVDLLGVQTDVARTNQLPQLDPMDYDAVILGPGPGRPEDAGYLELLDRLAGQRPVFGICLGMQAIGEFFQAEVTIADQRRHGKTSLIDNDGRGCFTGLPDQLEGARYHSLVVDRQSAQAAPDLEVSAIAQDDGYVMGLRHRRFPIEGVQFHPESIASQEGRRLIANFFDQYCRPAGLG</sequence>
<dbReference type="PRINTS" id="PR00097">
    <property type="entry name" value="ANTSNTHASEII"/>
</dbReference>
<dbReference type="InterPro" id="IPR006221">
    <property type="entry name" value="TrpG/PapA_dom"/>
</dbReference>
<dbReference type="Pfam" id="PF00117">
    <property type="entry name" value="GATase"/>
    <property type="match status" value="1"/>
</dbReference>
<proteinExistence type="predicted"/>
<dbReference type="PRINTS" id="PR00099">
    <property type="entry name" value="CPSGATASE"/>
</dbReference>
<dbReference type="GO" id="GO:0005829">
    <property type="term" value="C:cytosol"/>
    <property type="evidence" value="ECO:0007669"/>
    <property type="project" value="TreeGrafter"/>
</dbReference>
<dbReference type="InterPro" id="IPR029062">
    <property type="entry name" value="Class_I_gatase-like"/>
</dbReference>
<accession>A0A366K9K5</accession>
<evidence type="ECO:0000313" key="3">
    <source>
        <dbReference type="EMBL" id="RBP97848.1"/>
    </source>
</evidence>
<dbReference type="InterPro" id="IPR050472">
    <property type="entry name" value="Anth_synth/Amidotransfase"/>
</dbReference>
<dbReference type="PROSITE" id="PS51273">
    <property type="entry name" value="GATASE_TYPE_1"/>
    <property type="match status" value="1"/>
</dbReference>
<dbReference type="PANTHER" id="PTHR43418:SF4">
    <property type="entry name" value="MULTIFUNCTIONAL TRYPTOPHAN BIOSYNTHESIS PROTEIN"/>
    <property type="match status" value="1"/>
</dbReference>